<dbReference type="STRING" id="44941.A0A397VXZ1"/>
<evidence type="ECO:0000313" key="3">
    <source>
        <dbReference type="Proteomes" id="UP000266673"/>
    </source>
</evidence>
<sequence>MKKFDQAFHLSCYRNIKKILYIGYHETFQAMKKLISEFCNNTALTTDLWTSYAKGGFFNSPKQNKKLEKVQHQLLSRYEDPEINQDVPNSSIAALADQGPSNPNLLDLTSDYKIDKAGIYVPLKIVRTINEYNTWWEFSLAFWKRLKELKDSMKHDLLDLLLELFKPIEEASEWLGGQKYCTLSLIYPTIQVLKYDYVVVEEENDEDIGSIKRELNQEKEETDYDVEEETEDETEEEIDSTNRPNITKIINLVKNTIYNAFFHYFDSPPDSVLLTSILDPRFKKMKEWSEEDKKRAIRLLRSEYAYIKDEESLNSSQEPNN</sequence>
<organism evidence="2 3">
    <name type="scientific">Gigaspora rosea</name>
    <dbReference type="NCBI Taxonomy" id="44941"/>
    <lineage>
        <taxon>Eukaryota</taxon>
        <taxon>Fungi</taxon>
        <taxon>Fungi incertae sedis</taxon>
        <taxon>Mucoromycota</taxon>
        <taxon>Glomeromycotina</taxon>
        <taxon>Glomeromycetes</taxon>
        <taxon>Diversisporales</taxon>
        <taxon>Gigasporaceae</taxon>
        <taxon>Gigaspora</taxon>
    </lineage>
</organism>
<evidence type="ECO:0000313" key="2">
    <source>
        <dbReference type="EMBL" id="RIB26818.1"/>
    </source>
</evidence>
<name>A0A397VXZ1_9GLOM</name>
<accession>A0A397VXZ1</accession>
<dbReference type="AlphaFoldDB" id="A0A397VXZ1"/>
<proteinExistence type="predicted"/>
<evidence type="ECO:0000256" key="1">
    <source>
        <dbReference type="SAM" id="MobiDB-lite"/>
    </source>
</evidence>
<feature type="region of interest" description="Disordered" evidence="1">
    <location>
        <begin position="217"/>
        <end position="240"/>
    </location>
</feature>
<reference evidence="2 3" key="1">
    <citation type="submission" date="2018-06" db="EMBL/GenBank/DDBJ databases">
        <title>Comparative genomics reveals the genomic features of Rhizophagus irregularis, R. cerebriforme, R. diaphanum and Gigaspora rosea, and their symbiotic lifestyle signature.</title>
        <authorList>
            <person name="Morin E."/>
            <person name="San Clemente H."/>
            <person name="Chen E.C.H."/>
            <person name="De La Providencia I."/>
            <person name="Hainaut M."/>
            <person name="Kuo A."/>
            <person name="Kohler A."/>
            <person name="Murat C."/>
            <person name="Tang N."/>
            <person name="Roy S."/>
            <person name="Loubradou J."/>
            <person name="Henrissat B."/>
            <person name="Grigoriev I.V."/>
            <person name="Corradi N."/>
            <person name="Roux C."/>
            <person name="Martin F.M."/>
        </authorList>
    </citation>
    <scope>NUCLEOTIDE SEQUENCE [LARGE SCALE GENOMIC DNA]</scope>
    <source>
        <strain evidence="2 3">DAOM 194757</strain>
    </source>
</reference>
<keyword evidence="3" id="KW-1185">Reference proteome</keyword>
<dbReference type="EMBL" id="QKWP01000122">
    <property type="protein sequence ID" value="RIB26818.1"/>
    <property type="molecule type" value="Genomic_DNA"/>
</dbReference>
<feature type="compositionally biased region" description="Acidic residues" evidence="1">
    <location>
        <begin position="220"/>
        <end position="239"/>
    </location>
</feature>
<comment type="caution">
    <text evidence="2">The sequence shown here is derived from an EMBL/GenBank/DDBJ whole genome shotgun (WGS) entry which is preliminary data.</text>
</comment>
<dbReference type="Proteomes" id="UP000266673">
    <property type="component" value="Unassembled WGS sequence"/>
</dbReference>
<protein>
    <recommendedName>
        <fullName evidence="4">HAT C-terminal dimerisation domain-containing protein</fullName>
    </recommendedName>
</protein>
<evidence type="ECO:0008006" key="4">
    <source>
        <dbReference type="Google" id="ProtNLM"/>
    </source>
</evidence>
<dbReference type="OrthoDB" id="2434417at2759"/>
<gene>
    <name evidence="2" type="ORF">C2G38_2162394</name>
</gene>